<keyword evidence="3 8" id="KW-0813">Transport</keyword>
<dbReference type="Proteomes" id="UP000008721">
    <property type="component" value="Chromosome"/>
</dbReference>
<dbReference type="Pfam" id="PF00258">
    <property type="entry name" value="Flavodoxin_1"/>
    <property type="match status" value="1"/>
</dbReference>
<gene>
    <name evidence="10" type="ordered locus">Sulku_1300</name>
</gene>
<dbReference type="Gene3D" id="3.40.50.360">
    <property type="match status" value="1"/>
</dbReference>
<keyword evidence="4 8" id="KW-0285">Flavoprotein</keyword>
<dbReference type="NCBIfam" id="TIGR01752">
    <property type="entry name" value="flav_long"/>
    <property type="match status" value="1"/>
</dbReference>
<dbReference type="PROSITE" id="PS50902">
    <property type="entry name" value="FLAVODOXIN_LIKE"/>
    <property type="match status" value="1"/>
</dbReference>
<evidence type="ECO:0000256" key="4">
    <source>
        <dbReference type="ARBA" id="ARBA00022630"/>
    </source>
</evidence>
<evidence type="ECO:0000256" key="3">
    <source>
        <dbReference type="ARBA" id="ARBA00022448"/>
    </source>
</evidence>
<dbReference type="GO" id="GO:0010181">
    <property type="term" value="F:FMN binding"/>
    <property type="evidence" value="ECO:0007669"/>
    <property type="project" value="UniProtKB-UniRule"/>
</dbReference>
<evidence type="ECO:0000259" key="9">
    <source>
        <dbReference type="PROSITE" id="PS50902"/>
    </source>
</evidence>
<dbReference type="InterPro" id="IPR001094">
    <property type="entry name" value="Flavdoxin-like"/>
</dbReference>
<dbReference type="AlphaFoldDB" id="E4TY43"/>
<accession>E4TY43</accession>
<evidence type="ECO:0000313" key="11">
    <source>
        <dbReference type="Proteomes" id="UP000008721"/>
    </source>
</evidence>
<dbReference type="RefSeq" id="WP_013460160.1">
    <property type="nucleotide sequence ID" value="NC_014762.1"/>
</dbReference>
<dbReference type="PROSITE" id="PS00201">
    <property type="entry name" value="FLAVODOXIN"/>
    <property type="match status" value="1"/>
</dbReference>
<keyword evidence="6 8" id="KW-0249">Electron transport</keyword>
<evidence type="ECO:0000256" key="8">
    <source>
        <dbReference type="PIRNR" id="PIRNR038996"/>
    </source>
</evidence>
<keyword evidence="7" id="KW-0535">Nitrogen fixation</keyword>
<dbReference type="InterPro" id="IPR008254">
    <property type="entry name" value="Flavodoxin/NO_synth"/>
</dbReference>
<evidence type="ECO:0000313" key="10">
    <source>
        <dbReference type="EMBL" id="ADR33963.1"/>
    </source>
</evidence>
<comment type="cofactor">
    <cofactor evidence="1 8">
        <name>FMN</name>
        <dbReference type="ChEBI" id="CHEBI:58210"/>
    </cofactor>
</comment>
<dbReference type="PRINTS" id="PR00369">
    <property type="entry name" value="FLAVODOXIN"/>
</dbReference>
<dbReference type="InterPro" id="IPR001226">
    <property type="entry name" value="Flavodoxin_CS"/>
</dbReference>
<dbReference type="SUPFAM" id="SSF52218">
    <property type="entry name" value="Flavoproteins"/>
    <property type="match status" value="1"/>
</dbReference>
<comment type="similarity">
    <text evidence="2 8">Belongs to the flavodoxin family.</text>
</comment>
<dbReference type="InterPro" id="IPR010086">
    <property type="entry name" value="Flavodoxin_lc"/>
</dbReference>
<evidence type="ECO:0000256" key="5">
    <source>
        <dbReference type="ARBA" id="ARBA00022643"/>
    </source>
</evidence>
<feature type="domain" description="Flavodoxin-like" evidence="9">
    <location>
        <begin position="4"/>
        <end position="166"/>
    </location>
</feature>
<keyword evidence="5 8" id="KW-0288">FMN</keyword>
<evidence type="ECO:0000256" key="1">
    <source>
        <dbReference type="ARBA" id="ARBA00001917"/>
    </source>
</evidence>
<dbReference type="OrthoDB" id="359268at2"/>
<organism evidence="10 11">
    <name type="scientific">Sulfuricurvum kujiense (strain ATCC BAA-921 / DSM 16994 / JCM 11577 / YK-1)</name>
    <dbReference type="NCBI Taxonomy" id="709032"/>
    <lineage>
        <taxon>Bacteria</taxon>
        <taxon>Pseudomonadati</taxon>
        <taxon>Campylobacterota</taxon>
        <taxon>Epsilonproteobacteria</taxon>
        <taxon>Campylobacterales</taxon>
        <taxon>Sulfurimonadaceae</taxon>
        <taxon>Sulfuricurvum</taxon>
    </lineage>
</organism>
<evidence type="ECO:0000256" key="2">
    <source>
        <dbReference type="ARBA" id="ARBA00005267"/>
    </source>
</evidence>
<proteinExistence type="inferred from homology"/>
<name>E4TY43_SULKY</name>
<sequence>MAKVGIFFGSSSGVTRGAAELLADQFKGAELIDMEEDFDGIDQFEDFDVLLLGSSTWGQGDPQRDWVDPLYELDNDRPDLEGKKVAFFGAGDQKTHGEHFISALGKMHDLFTSLGASAYGFIPTSGYDYEFSLAERDGKFCGLGIDDVNQEDLTEERVIGWANQLKSEMGL</sequence>
<dbReference type="HOGENOM" id="CLU_051402_1_0_7"/>
<dbReference type="GO" id="GO:0009055">
    <property type="term" value="F:electron transfer activity"/>
    <property type="evidence" value="ECO:0007669"/>
    <property type="project" value="UniProtKB-UniRule"/>
</dbReference>
<evidence type="ECO:0000256" key="7">
    <source>
        <dbReference type="ARBA" id="ARBA00023231"/>
    </source>
</evidence>
<dbReference type="PANTHER" id="PTHR42809">
    <property type="entry name" value="FLAVODOXIN 2"/>
    <property type="match status" value="1"/>
</dbReference>
<dbReference type="InterPro" id="IPR050619">
    <property type="entry name" value="Flavodoxin"/>
</dbReference>
<dbReference type="EMBL" id="CP002355">
    <property type="protein sequence ID" value="ADR33963.1"/>
    <property type="molecule type" value="Genomic_DNA"/>
</dbReference>
<protein>
    <recommendedName>
        <fullName evidence="8">Flavodoxin</fullName>
    </recommendedName>
</protein>
<dbReference type="KEGG" id="sku:Sulku_1300"/>
<evidence type="ECO:0000256" key="6">
    <source>
        <dbReference type="ARBA" id="ARBA00022982"/>
    </source>
</evidence>
<dbReference type="STRING" id="709032.Sulku_1300"/>
<dbReference type="PANTHER" id="PTHR42809:SF1">
    <property type="entry name" value="FLAVODOXIN 1"/>
    <property type="match status" value="1"/>
</dbReference>
<keyword evidence="11" id="KW-1185">Reference proteome</keyword>
<comment type="function">
    <text evidence="8">Low-potential electron donor to a number of redox enzymes.</text>
</comment>
<dbReference type="eggNOG" id="COG0716">
    <property type="taxonomic scope" value="Bacteria"/>
</dbReference>
<reference evidence="10 11" key="1">
    <citation type="journal article" date="2012" name="Stand. Genomic Sci.">
        <title>Complete genome sequence of the sulfur compounds oxidizing chemolithoautotroph Sulfuricurvum kujiense type strain (YK-1(T)).</title>
        <authorList>
            <person name="Han C."/>
            <person name="Kotsyurbenko O."/>
            <person name="Chertkov O."/>
            <person name="Held B."/>
            <person name="Lapidus A."/>
            <person name="Nolan M."/>
            <person name="Lucas S."/>
            <person name="Hammon N."/>
            <person name="Deshpande S."/>
            <person name="Cheng J.F."/>
            <person name="Tapia R."/>
            <person name="Goodwin L.A."/>
            <person name="Pitluck S."/>
            <person name="Liolios K."/>
            <person name="Pagani I."/>
            <person name="Ivanova N."/>
            <person name="Mavromatis K."/>
            <person name="Mikhailova N."/>
            <person name="Pati A."/>
            <person name="Chen A."/>
            <person name="Palaniappan K."/>
            <person name="Land M."/>
            <person name="Hauser L."/>
            <person name="Chang Y.J."/>
            <person name="Jeffries C.D."/>
            <person name="Brambilla E.M."/>
            <person name="Rohde M."/>
            <person name="Spring S."/>
            <person name="Sikorski J."/>
            <person name="Goker M."/>
            <person name="Woyke T."/>
            <person name="Bristow J."/>
            <person name="Eisen J.A."/>
            <person name="Markowitz V."/>
            <person name="Hugenholtz P."/>
            <person name="Kyrpides N.C."/>
            <person name="Klenk H.P."/>
            <person name="Detter J.C."/>
        </authorList>
    </citation>
    <scope>NUCLEOTIDE SEQUENCE [LARGE SCALE GENOMIC DNA]</scope>
    <source>
        <strain evidence="11">ATCC BAA-921 / DSM 16994 / JCM 11577 / YK-1</strain>
    </source>
</reference>
<dbReference type="PIRSF" id="PIRSF038996">
    <property type="entry name" value="FldA"/>
    <property type="match status" value="1"/>
</dbReference>
<dbReference type="InterPro" id="IPR029039">
    <property type="entry name" value="Flavoprotein-like_sf"/>
</dbReference>